<sequence>MRRTRRSGRGSALLQFIMQQFAVFLRGLEATCPSLNPMINSLPHHSIIEKTKESAKYWCTINLNQLVVDTQRRHGIFVHPGKSMKQSTFTAQKKHL</sequence>
<feature type="signal peptide" evidence="1">
    <location>
        <begin position="1"/>
        <end position="30"/>
    </location>
</feature>
<accession>A0A6A1VT53</accession>
<comment type="caution">
    <text evidence="2">The sequence shown here is derived from an EMBL/GenBank/DDBJ whole genome shotgun (WGS) entry which is preliminary data.</text>
</comment>
<dbReference type="EMBL" id="RXIC02000022">
    <property type="protein sequence ID" value="KAB1216081.1"/>
    <property type="molecule type" value="Genomic_DNA"/>
</dbReference>
<gene>
    <name evidence="2" type="ORF">CJ030_MR4G026973</name>
</gene>
<reference evidence="2 3" key="1">
    <citation type="journal article" date="2019" name="Plant Biotechnol. J.">
        <title>The red bayberry genome and genetic basis of sex determination.</title>
        <authorList>
            <person name="Jia H.M."/>
            <person name="Jia H.J."/>
            <person name="Cai Q.L."/>
            <person name="Wang Y."/>
            <person name="Zhao H.B."/>
            <person name="Yang W.F."/>
            <person name="Wang G.Y."/>
            <person name="Li Y.H."/>
            <person name="Zhan D.L."/>
            <person name="Shen Y.T."/>
            <person name="Niu Q.F."/>
            <person name="Chang L."/>
            <person name="Qiu J."/>
            <person name="Zhao L."/>
            <person name="Xie H.B."/>
            <person name="Fu W.Y."/>
            <person name="Jin J."/>
            <person name="Li X.W."/>
            <person name="Jiao Y."/>
            <person name="Zhou C.C."/>
            <person name="Tu T."/>
            <person name="Chai C.Y."/>
            <person name="Gao J.L."/>
            <person name="Fan L.J."/>
            <person name="van de Weg E."/>
            <person name="Wang J.Y."/>
            <person name="Gao Z.S."/>
        </authorList>
    </citation>
    <scope>NUCLEOTIDE SEQUENCE [LARGE SCALE GENOMIC DNA]</scope>
    <source>
        <tissue evidence="2">Leaves</tissue>
    </source>
</reference>
<evidence type="ECO:0000256" key="1">
    <source>
        <dbReference type="SAM" id="SignalP"/>
    </source>
</evidence>
<feature type="chain" id="PRO_5025378580" evidence="1">
    <location>
        <begin position="31"/>
        <end position="96"/>
    </location>
</feature>
<protein>
    <submittedName>
        <fullName evidence="2">Uncharacterized protein</fullName>
    </submittedName>
</protein>
<evidence type="ECO:0000313" key="2">
    <source>
        <dbReference type="EMBL" id="KAB1216081.1"/>
    </source>
</evidence>
<organism evidence="2 3">
    <name type="scientific">Morella rubra</name>
    <name type="common">Chinese bayberry</name>
    <dbReference type="NCBI Taxonomy" id="262757"/>
    <lineage>
        <taxon>Eukaryota</taxon>
        <taxon>Viridiplantae</taxon>
        <taxon>Streptophyta</taxon>
        <taxon>Embryophyta</taxon>
        <taxon>Tracheophyta</taxon>
        <taxon>Spermatophyta</taxon>
        <taxon>Magnoliopsida</taxon>
        <taxon>eudicotyledons</taxon>
        <taxon>Gunneridae</taxon>
        <taxon>Pentapetalae</taxon>
        <taxon>rosids</taxon>
        <taxon>fabids</taxon>
        <taxon>Fagales</taxon>
        <taxon>Myricaceae</taxon>
        <taxon>Morella</taxon>
    </lineage>
</organism>
<proteinExistence type="predicted"/>
<evidence type="ECO:0000313" key="3">
    <source>
        <dbReference type="Proteomes" id="UP000516437"/>
    </source>
</evidence>
<keyword evidence="1" id="KW-0732">Signal</keyword>
<dbReference type="AlphaFoldDB" id="A0A6A1VT53"/>
<name>A0A6A1VT53_9ROSI</name>
<keyword evidence="3" id="KW-1185">Reference proteome</keyword>
<dbReference type="Proteomes" id="UP000516437">
    <property type="component" value="Chromosome 4"/>
</dbReference>